<comment type="caution">
    <text evidence="3">The sequence shown here is derived from an EMBL/GenBank/DDBJ whole genome shotgun (WGS) entry which is preliminary data.</text>
</comment>
<proteinExistence type="predicted"/>
<dbReference type="InterPro" id="IPR001810">
    <property type="entry name" value="F-box_dom"/>
</dbReference>
<dbReference type="Pfam" id="PF00646">
    <property type="entry name" value="F-box"/>
    <property type="match status" value="1"/>
</dbReference>
<feature type="domain" description="F-box" evidence="2">
    <location>
        <begin position="1"/>
        <end position="44"/>
    </location>
</feature>
<reference evidence="3" key="1">
    <citation type="submission" date="2023-07" db="EMBL/GenBank/DDBJ databases">
        <title>A chromosome-level genome assembly of Lolium multiflorum.</title>
        <authorList>
            <person name="Chen Y."/>
            <person name="Copetti D."/>
            <person name="Kolliker R."/>
            <person name="Studer B."/>
        </authorList>
    </citation>
    <scope>NUCLEOTIDE SEQUENCE</scope>
    <source>
        <strain evidence="3">02402/16</strain>
        <tissue evidence="3">Leaf</tissue>
    </source>
</reference>
<dbReference type="PANTHER" id="PTHR48258:SF9">
    <property type="entry name" value="OS01G0348150 PROTEIN"/>
    <property type="match status" value="1"/>
</dbReference>
<evidence type="ECO:0000313" key="3">
    <source>
        <dbReference type="EMBL" id="KAK1632590.1"/>
    </source>
</evidence>
<dbReference type="Pfam" id="PF13952">
    <property type="entry name" value="DUF4216"/>
    <property type="match status" value="1"/>
</dbReference>
<gene>
    <name evidence="3" type="ORF">QYE76_006905</name>
</gene>
<accession>A0AAD8RWJ3</accession>
<feature type="compositionally biased region" description="Basic residues" evidence="1">
    <location>
        <begin position="793"/>
        <end position="808"/>
    </location>
</feature>
<sequence>MELLPEDLFADILHRLPEQDLAAARCVHTSWRATIDCRRLMQLVPTLPLAGIFITFNDHDLSEFFARPTPPSATAPVSGKFHQYMPITIAAQVEDHCNGLLLLIAASSVVNPATRRWATLPNPRPPCPFSNEGFGRYNYVVFDPAVSPHYEVVQVPHLSTKGVKVKPQIAGLEWPPSLMRLLVFSSATNGWEKRSFVRQGEALGTVADLHAPWPGDQEYGFYWRRHLYVHHIIVMSSCKNMTDYSTSKTIHVHLLQNGFMPSYNCWTKHGERGIILEDNEEEEDSDNYPMFTEDGDSRMGEDEAEEEPIFYEPIFDDPDDDLGRAILDAKISCGSEKERLKLEKMLEDHKTLLYPNCEDGQKKLGTTLELLQWKAENGTSDKGFEKLLKIIKKMLPGENVLPSSTYEAKKVVCPLGLEVQKIHACINDCILYRGEYENLNACPVCSALRYKIRRDDPGDVEGESTPRKRVPAKVMWPEGSISKGYGTEEVIEFCVDFIPDLKPIGVPESRYEGRLRGKGTLGKKAITCMDGHSFTQAHYTVLHNSILVAPYKEEHKDILRSKYPEEREDWIDGEHMKTFGGWLQTRLMNATDDEQLYLLAKQPSSTISTFQGYEINGNTFYTFAQDKKSTNQNSGVRFDAADDNGKKVTYYGYIEEIWELEYGPNFKVPLFRCKWFNLKDGVQVDPQYGMTTVDLKNLGYDTEPFVLASEVAQVFYVKDMSSKPKKRKERQEDTSYDEPKRHIVLSGKRNIVGVEDKTDMSEDYNKFDDIPPFKVKTDPSIILNNEDCPWLRRSQKKGKQTKKTRKTS</sequence>
<name>A0AAD8RWJ3_LOLMU</name>
<keyword evidence="4" id="KW-1185">Reference proteome</keyword>
<evidence type="ECO:0000313" key="4">
    <source>
        <dbReference type="Proteomes" id="UP001231189"/>
    </source>
</evidence>
<dbReference type="SUPFAM" id="SSF81383">
    <property type="entry name" value="F-box domain"/>
    <property type="match status" value="1"/>
</dbReference>
<dbReference type="InterPro" id="IPR029480">
    <property type="entry name" value="Transpos_assoc"/>
</dbReference>
<dbReference type="EMBL" id="JAUUTY010000005">
    <property type="protein sequence ID" value="KAK1632590.1"/>
    <property type="molecule type" value="Genomic_DNA"/>
</dbReference>
<dbReference type="PANTHER" id="PTHR48258">
    <property type="entry name" value="DUF4218 DOMAIN-CONTAINING PROTEIN-RELATED"/>
    <property type="match status" value="1"/>
</dbReference>
<dbReference type="InterPro" id="IPR025312">
    <property type="entry name" value="DUF4216"/>
</dbReference>
<dbReference type="AlphaFoldDB" id="A0AAD8RWJ3"/>
<dbReference type="InterPro" id="IPR036047">
    <property type="entry name" value="F-box-like_dom_sf"/>
</dbReference>
<dbReference type="SMART" id="SM00256">
    <property type="entry name" value="FBOX"/>
    <property type="match status" value="1"/>
</dbReference>
<dbReference type="Proteomes" id="UP001231189">
    <property type="component" value="Unassembled WGS sequence"/>
</dbReference>
<evidence type="ECO:0000259" key="2">
    <source>
        <dbReference type="PROSITE" id="PS50181"/>
    </source>
</evidence>
<protein>
    <recommendedName>
        <fullName evidence="2">F-box domain-containing protein</fullName>
    </recommendedName>
</protein>
<dbReference type="PROSITE" id="PS50181">
    <property type="entry name" value="FBOX"/>
    <property type="match status" value="1"/>
</dbReference>
<dbReference type="Pfam" id="PF13963">
    <property type="entry name" value="Transpos_assoc"/>
    <property type="match status" value="1"/>
</dbReference>
<organism evidence="3 4">
    <name type="scientific">Lolium multiflorum</name>
    <name type="common">Italian ryegrass</name>
    <name type="synonym">Lolium perenne subsp. multiflorum</name>
    <dbReference type="NCBI Taxonomy" id="4521"/>
    <lineage>
        <taxon>Eukaryota</taxon>
        <taxon>Viridiplantae</taxon>
        <taxon>Streptophyta</taxon>
        <taxon>Embryophyta</taxon>
        <taxon>Tracheophyta</taxon>
        <taxon>Spermatophyta</taxon>
        <taxon>Magnoliopsida</taxon>
        <taxon>Liliopsida</taxon>
        <taxon>Poales</taxon>
        <taxon>Poaceae</taxon>
        <taxon>BOP clade</taxon>
        <taxon>Pooideae</taxon>
        <taxon>Poodae</taxon>
        <taxon>Poeae</taxon>
        <taxon>Poeae Chloroplast Group 2 (Poeae type)</taxon>
        <taxon>Loliodinae</taxon>
        <taxon>Loliinae</taxon>
        <taxon>Lolium</taxon>
    </lineage>
</organism>
<evidence type="ECO:0000256" key="1">
    <source>
        <dbReference type="SAM" id="MobiDB-lite"/>
    </source>
</evidence>
<feature type="region of interest" description="Disordered" evidence="1">
    <location>
        <begin position="786"/>
        <end position="808"/>
    </location>
</feature>